<dbReference type="EMBL" id="MRZV01000822">
    <property type="protein sequence ID" value="PIK43833.1"/>
    <property type="molecule type" value="Genomic_DNA"/>
</dbReference>
<protein>
    <submittedName>
        <fullName evidence="3">Putative WSC domain-containing protein 2-like</fullName>
    </submittedName>
</protein>
<accession>A0A2G8K7A9</accession>
<dbReference type="OrthoDB" id="5985073at2759"/>
<dbReference type="Gene3D" id="3.40.50.300">
    <property type="entry name" value="P-loop containing nucleotide triphosphate hydrolases"/>
    <property type="match status" value="1"/>
</dbReference>
<feature type="compositionally biased region" description="Acidic residues" evidence="2">
    <location>
        <begin position="47"/>
        <end position="66"/>
    </location>
</feature>
<name>A0A2G8K7A9_STIJA</name>
<evidence type="ECO:0000256" key="2">
    <source>
        <dbReference type="SAM" id="MobiDB-lite"/>
    </source>
</evidence>
<dbReference type="PANTHER" id="PTHR45964">
    <property type="entry name" value="WSCD FAMILY MEMBER CG9164"/>
    <property type="match status" value="1"/>
</dbReference>
<keyword evidence="4" id="KW-1185">Reference proteome</keyword>
<evidence type="ECO:0000313" key="4">
    <source>
        <dbReference type="Proteomes" id="UP000230750"/>
    </source>
</evidence>
<comment type="caution">
    <text evidence="3">The sequence shown here is derived from an EMBL/GenBank/DDBJ whole genome shotgun (WGS) entry which is preliminary data.</text>
</comment>
<feature type="non-terminal residue" evidence="3">
    <location>
        <position position="200"/>
    </location>
</feature>
<dbReference type="STRING" id="307972.A0A2G8K7A9"/>
<dbReference type="InterPro" id="IPR051589">
    <property type="entry name" value="Sialate-O-sulfotransferase"/>
</dbReference>
<comment type="similarity">
    <text evidence="1">Belongs to the WSCD family.</text>
</comment>
<sequence length="200" mass="22767">MVFLIPYLPYKKHISIPLEHRNFQVDSFNHLQTNSRETGYFTTQANEDVDGDDDDDDDDVDDNFDNSDDNCVLDRRFMPKGSMPLILLLSFPGSGNTWVRYLLERSSGIYTGSAYRDVGTGNDEHSTFRESRPCSKSTLVVKTHGWELYDGNIFKPRKKLCKYDGVIILVRNPYYAILAEFNRQRSNKTGTAPASAFGGE</sequence>
<feature type="compositionally biased region" description="Polar residues" evidence="2">
    <location>
        <begin position="36"/>
        <end position="46"/>
    </location>
</feature>
<dbReference type="AlphaFoldDB" id="A0A2G8K7A9"/>
<evidence type="ECO:0000313" key="3">
    <source>
        <dbReference type="EMBL" id="PIK43833.1"/>
    </source>
</evidence>
<dbReference type="InterPro" id="IPR027417">
    <property type="entry name" value="P-loop_NTPase"/>
</dbReference>
<dbReference type="SUPFAM" id="SSF52540">
    <property type="entry name" value="P-loop containing nucleoside triphosphate hydrolases"/>
    <property type="match status" value="1"/>
</dbReference>
<proteinExistence type="inferred from homology"/>
<dbReference type="PANTHER" id="PTHR45964:SF5">
    <property type="entry name" value="WSCD FAMILY MEMBER CG9164"/>
    <property type="match status" value="1"/>
</dbReference>
<organism evidence="3 4">
    <name type="scientific">Stichopus japonicus</name>
    <name type="common">Sea cucumber</name>
    <dbReference type="NCBI Taxonomy" id="307972"/>
    <lineage>
        <taxon>Eukaryota</taxon>
        <taxon>Metazoa</taxon>
        <taxon>Echinodermata</taxon>
        <taxon>Eleutherozoa</taxon>
        <taxon>Echinozoa</taxon>
        <taxon>Holothuroidea</taxon>
        <taxon>Aspidochirotacea</taxon>
        <taxon>Aspidochirotida</taxon>
        <taxon>Stichopodidae</taxon>
        <taxon>Apostichopus</taxon>
    </lineage>
</organism>
<feature type="region of interest" description="Disordered" evidence="2">
    <location>
        <begin position="36"/>
        <end position="66"/>
    </location>
</feature>
<dbReference type="Proteomes" id="UP000230750">
    <property type="component" value="Unassembled WGS sequence"/>
</dbReference>
<evidence type="ECO:0000256" key="1">
    <source>
        <dbReference type="ARBA" id="ARBA00010236"/>
    </source>
</evidence>
<gene>
    <name evidence="3" type="ORF">BSL78_19318</name>
</gene>
<reference evidence="3 4" key="1">
    <citation type="journal article" date="2017" name="PLoS Biol.">
        <title>The sea cucumber genome provides insights into morphological evolution and visceral regeneration.</title>
        <authorList>
            <person name="Zhang X."/>
            <person name="Sun L."/>
            <person name="Yuan J."/>
            <person name="Sun Y."/>
            <person name="Gao Y."/>
            <person name="Zhang L."/>
            <person name="Li S."/>
            <person name="Dai H."/>
            <person name="Hamel J.F."/>
            <person name="Liu C."/>
            <person name="Yu Y."/>
            <person name="Liu S."/>
            <person name="Lin W."/>
            <person name="Guo K."/>
            <person name="Jin S."/>
            <person name="Xu P."/>
            <person name="Storey K.B."/>
            <person name="Huan P."/>
            <person name="Zhang T."/>
            <person name="Zhou Y."/>
            <person name="Zhang J."/>
            <person name="Lin C."/>
            <person name="Li X."/>
            <person name="Xing L."/>
            <person name="Huo D."/>
            <person name="Sun M."/>
            <person name="Wang L."/>
            <person name="Mercier A."/>
            <person name="Li F."/>
            <person name="Yang H."/>
            <person name="Xiang J."/>
        </authorList>
    </citation>
    <scope>NUCLEOTIDE SEQUENCE [LARGE SCALE GENOMIC DNA]</scope>
    <source>
        <strain evidence="3">Shaxun</strain>
        <tissue evidence="3">Muscle</tissue>
    </source>
</reference>